<dbReference type="PANTHER" id="PTHR21040">
    <property type="entry name" value="BCDNA.GH04120"/>
    <property type="match status" value="1"/>
</dbReference>
<gene>
    <name evidence="1" type="ORF">TELCIR_05345</name>
</gene>
<organism evidence="1 2">
    <name type="scientific">Teladorsagia circumcincta</name>
    <name type="common">Brown stomach worm</name>
    <name type="synonym">Ostertagia circumcincta</name>
    <dbReference type="NCBI Taxonomy" id="45464"/>
    <lineage>
        <taxon>Eukaryota</taxon>
        <taxon>Metazoa</taxon>
        <taxon>Ecdysozoa</taxon>
        <taxon>Nematoda</taxon>
        <taxon>Chromadorea</taxon>
        <taxon>Rhabditida</taxon>
        <taxon>Rhabditina</taxon>
        <taxon>Rhabditomorpha</taxon>
        <taxon>Strongyloidea</taxon>
        <taxon>Trichostrongylidae</taxon>
        <taxon>Teladorsagia</taxon>
    </lineage>
</organism>
<dbReference type="GO" id="GO:0015929">
    <property type="term" value="F:hexosaminidase activity"/>
    <property type="evidence" value="ECO:0007669"/>
    <property type="project" value="InterPro"/>
</dbReference>
<evidence type="ECO:0000313" key="1">
    <source>
        <dbReference type="EMBL" id="PIO72705.1"/>
    </source>
</evidence>
<name>A0A2G9UR21_TELCI</name>
<dbReference type="Proteomes" id="UP000230423">
    <property type="component" value="Unassembled WGS sequence"/>
</dbReference>
<dbReference type="InterPro" id="IPR038901">
    <property type="entry name" value="HEXDC-like"/>
</dbReference>
<dbReference type="AlphaFoldDB" id="A0A2G9UR21"/>
<dbReference type="OrthoDB" id="10023921at2759"/>
<dbReference type="EMBL" id="KZ345613">
    <property type="protein sequence ID" value="PIO72705.1"/>
    <property type="molecule type" value="Genomic_DNA"/>
</dbReference>
<protein>
    <submittedName>
        <fullName evidence="1">Uncharacterized protein</fullName>
    </submittedName>
</protein>
<dbReference type="PANTHER" id="PTHR21040:SF8">
    <property type="entry name" value="BCDNA.GH04120"/>
    <property type="match status" value="1"/>
</dbReference>
<sequence length="79" mass="9126">MWEELAASFSTVWGASAFKGADGPNRYWNRVKAYVQNNRQWYDHFASLCELMPVSMVSLAINLKIVKNFVVTELDLWIP</sequence>
<evidence type="ECO:0000313" key="2">
    <source>
        <dbReference type="Proteomes" id="UP000230423"/>
    </source>
</evidence>
<keyword evidence="2" id="KW-1185">Reference proteome</keyword>
<proteinExistence type="predicted"/>
<reference evidence="1 2" key="1">
    <citation type="submission" date="2015-09" db="EMBL/GenBank/DDBJ databases">
        <title>Draft genome of the parasitic nematode Teladorsagia circumcincta isolate WARC Sus (inbred).</title>
        <authorList>
            <person name="Mitreva M."/>
        </authorList>
    </citation>
    <scope>NUCLEOTIDE SEQUENCE [LARGE SCALE GENOMIC DNA]</scope>
    <source>
        <strain evidence="1 2">S</strain>
    </source>
</reference>
<accession>A0A2G9UR21</accession>